<gene>
    <name evidence="4" type="ORF">V6N11_046203</name>
</gene>
<feature type="non-terminal residue" evidence="4">
    <location>
        <position position="1"/>
    </location>
</feature>
<comment type="caution">
    <text evidence="4">The sequence shown here is derived from an EMBL/GenBank/DDBJ whole genome shotgun (WGS) entry which is preliminary data.</text>
</comment>
<evidence type="ECO:0000256" key="3">
    <source>
        <dbReference type="ARBA" id="ARBA00023235"/>
    </source>
</evidence>
<evidence type="ECO:0000256" key="1">
    <source>
        <dbReference type="ARBA" id="ARBA00000824"/>
    </source>
</evidence>
<dbReference type="PANTHER" id="PTHR21145:SF0">
    <property type="entry name" value="CHORISMATE MUTASE 1, CHLOROPLASTIC"/>
    <property type="match status" value="1"/>
</dbReference>
<proteinExistence type="predicted"/>
<keyword evidence="5" id="KW-1185">Reference proteome</keyword>
<organism evidence="4 5">
    <name type="scientific">Hibiscus sabdariffa</name>
    <name type="common">roselle</name>
    <dbReference type="NCBI Taxonomy" id="183260"/>
    <lineage>
        <taxon>Eukaryota</taxon>
        <taxon>Viridiplantae</taxon>
        <taxon>Streptophyta</taxon>
        <taxon>Embryophyta</taxon>
        <taxon>Tracheophyta</taxon>
        <taxon>Spermatophyta</taxon>
        <taxon>Magnoliopsida</taxon>
        <taxon>eudicotyledons</taxon>
        <taxon>Gunneridae</taxon>
        <taxon>Pentapetalae</taxon>
        <taxon>rosids</taxon>
        <taxon>malvids</taxon>
        <taxon>Malvales</taxon>
        <taxon>Malvaceae</taxon>
        <taxon>Malvoideae</taxon>
        <taxon>Hibiscus</taxon>
    </lineage>
</organism>
<reference evidence="4 5" key="1">
    <citation type="journal article" date="2024" name="G3 (Bethesda)">
        <title>Genome assembly of Hibiscus sabdariffa L. provides insights into metabolisms of medicinal natural products.</title>
        <authorList>
            <person name="Kim T."/>
        </authorList>
    </citation>
    <scope>NUCLEOTIDE SEQUENCE [LARGE SCALE GENOMIC DNA]</scope>
    <source>
        <strain evidence="4">TK-2024</strain>
        <tissue evidence="4">Old leaves</tissue>
    </source>
</reference>
<dbReference type="PANTHER" id="PTHR21145">
    <property type="entry name" value="CHORISMATE MUTASE"/>
    <property type="match status" value="1"/>
</dbReference>
<dbReference type="Proteomes" id="UP001396334">
    <property type="component" value="Unassembled WGS sequence"/>
</dbReference>
<dbReference type="SUPFAM" id="SSF48600">
    <property type="entry name" value="Chorismate mutase II"/>
    <property type="match status" value="1"/>
</dbReference>
<dbReference type="EMBL" id="JBBPBN010001170">
    <property type="protein sequence ID" value="KAK8479474.1"/>
    <property type="molecule type" value="Genomic_DNA"/>
</dbReference>
<dbReference type="InterPro" id="IPR036263">
    <property type="entry name" value="Chorismate_II_sf"/>
</dbReference>
<evidence type="ECO:0000313" key="5">
    <source>
        <dbReference type="Proteomes" id="UP001396334"/>
    </source>
</evidence>
<sequence>STTTKQRVNESDNLTLKSVRYSLIRQEDIIIFNLVEKAQYCYNENTYDSEAFSMDGCHGSLVEYMLRETEKPEIKHPATLVISCDKLHRKSTCH</sequence>
<keyword evidence="3" id="KW-0413">Isomerase</keyword>
<dbReference type="InterPro" id="IPR008238">
    <property type="entry name" value="Chorismate_mutase_AroQ_euk"/>
</dbReference>
<dbReference type="InterPro" id="IPR037039">
    <property type="entry name" value="CM_AroQ_sf_eucaryotic"/>
</dbReference>
<dbReference type="EC" id="5.4.99.5" evidence="2"/>
<evidence type="ECO:0000313" key="4">
    <source>
        <dbReference type="EMBL" id="KAK8479474.1"/>
    </source>
</evidence>
<comment type="catalytic activity">
    <reaction evidence="1">
        <text>chorismate = prephenate</text>
        <dbReference type="Rhea" id="RHEA:13897"/>
        <dbReference type="ChEBI" id="CHEBI:29748"/>
        <dbReference type="ChEBI" id="CHEBI:29934"/>
        <dbReference type="EC" id="5.4.99.5"/>
    </reaction>
</comment>
<evidence type="ECO:0000256" key="2">
    <source>
        <dbReference type="ARBA" id="ARBA00012404"/>
    </source>
</evidence>
<dbReference type="Gene3D" id="1.10.590.10">
    <property type="entry name" value="Chorismate mutase, AroQ class superfamily, eukaryotic"/>
    <property type="match status" value="1"/>
</dbReference>
<protein>
    <recommendedName>
        <fullName evidence="2">chorismate mutase</fullName>
        <ecNumber evidence="2">5.4.99.5</ecNumber>
    </recommendedName>
</protein>
<accession>A0ABR1ZGA6</accession>
<name>A0ABR1ZGA6_9ROSI</name>